<evidence type="ECO:0000313" key="2">
    <source>
        <dbReference type="Proteomes" id="UP000323522"/>
    </source>
</evidence>
<dbReference type="InterPro" id="IPR012336">
    <property type="entry name" value="Thioredoxin-like_fold"/>
</dbReference>
<geneLocation type="plasmid" evidence="2">
    <name>psna507_unt12</name>
</geneLocation>
<dbReference type="PANTHER" id="PTHR35891">
    <property type="entry name" value="THIOL:DISULFIDE INTERCHANGE PROTEIN DSBA"/>
    <property type="match status" value="1"/>
</dbReference>
<dbReference type="OrthoDB" id="9780340at2"/>
<dbReference type="InterPro" id="IPR036249">
    <property type="entry name" value="Thioredoxin-like_sf"/>
</dbReference>
<sequence length="218" mass="24081">MNTRKIAVAVVLGVIALAFLVGMNVYQRSVQQAQEEKASQQNDRLVRPHSPVFGPKAAPVTIVEFFDPACESCRYFYPIVKDILKKHPDDVRLVLRYAPFHRGSEQVVALLVAAKLQNQYQPVLEAILDAQPQWADHGMPNIGIAFKVAQQTGLDMDKAATQAQSPETQAVIRQDMQDLTSLGVTKTPTFFVNGRSLLNFGPEQLAALVAEEVAKVKK</sequence>
<organism evidence="1 2">
    <name type="scientific">Sphaerotilus sulfidivorans</name>
    <dbReference type="NCBI Taxonomy" id="639200"/>
    <lineage>
        <taxon>Bacteria</taxon>
        <taxon>Pseudomonadati</taxon>
        <taxon>Pseudomonadota</taxon>
        <taxon>Betaproteobacteria</taxon>
        <taxon>Burkholderiales</taxon>
        <taxon>Sphaerotilaceae</taxon>
        <taxon>Sphaerotilus</taxon>
    </lineage>
</organism>
<name>A0A5C1Q7I6_9BURK</name>
<keyword evidence="1" id="KW-0614">Plasmid</keyword>
<dbReference type="AlphaFoldDB" id="A0A5C1Q7I6"/>
<dbReference type="SUPFAM" id="SSF52833">
    <property type="entry name" value="Thioredoxin-like"/>
    <property type="match status" value="1"/>
</dbReference>
<gene>
    <name evidence="1" type="ORF">EWH46_18410</name>
</gene>
<evidence type="ECO:0000313" key="1">
    <source>
        <dbReference type="EMBL" id="QEN02866.1"/>
    </source>
</evidence>
<dbReference type="PROSITE" id="PS51352">
    <property type="entry name" value="THIOREDOXIN_2"/>
    <property type="match status" value="1"/>
</dbReference>
<dbReference type="KEGG" id="snn:EWH46_18410"/>
<dbReference type="RefSeq" id="WP_149505489.1">
    <property type="nucleotide sequence ID" value="NZ_CP035709.1"/>
</dbReference>
<accession>A0A5C1Q7I6</accession>
<reference evidence="1 2" key="1">
    <citation type="submission" date="2019-02" db="EMBL/GenBank/DDBJ databases">
        <title>Complete Genome Sequence and Methylome Analysis of Sphaerotilus natans subsp. sulfidivorans D-507.</title>
        <authorList>
            <person name="Fomenkov A."/>
            <person name="Gridneva E."/>
            <person name="Smolyakov D."/>
            <person name="Dubinina G."/>
            <person name="Vincze T."/>
            <person name="Grabovich M."/>
            <person name="Roberts R.J."/>
        </authorList>
    </citation>
    <scope>NUCLEOTIDE SEQUENCE [LARGE SCALE GENOMIC DNA]</scope>
    <source>
        <strain evidence="1 2">D-507</strain>
        <plasmid evidence="2">psna507_unt12</plasmid>
    </source>
</reference>
<dbReference type="InterPro" id="IPR013766">
    <property type="entry name" value="Thioredoxin_domain"/>
</dbReference>
<dbReference type="InterPro" id="IPR050824">
    <property type="entry name" value="Thiol_disulfide_DsbA"/>
</dbReference>
<dbReference type="Gene3D" id="3.40.30.10">
    <property type="entry name" value="Glutaredoxin"/>
    <property type="match status" value="1"/>
</dbReference>
<dbReference type="Proteomes" id="UP000323522">
    <property type="component" value="Plasmid pSna507_unt12"/>
</dbReference>
<protein>
    <submittedName>
        <fullName evidence="1">Disulfide bond formation protein DsbA</fullName>
    </submittedName>
</protein>
<dbReference type="EMBL" id="CP035709">
    <property type="protein sequence ID" value="QEN02866.1"/>
    <property type="molecule type" value="Genomic_DNA"/>
</dbReference>
<dbReference type="PANTHER" id="PTHR35891:SF3">
    <property type="entry name" value="THIOL:DISULFIDE INTERCHANGE PROTEIN DSBL"/>
    <property type="match status" value="1"/>
</dbReference>
<dbReference type="Pfam" id="PF13462">
    <property type="entry name" value="Thioredoxin_4"/>
    <property type="match status" value="1"/>
</dbReference>
<proteinExistence type="predicted"/>